<protein>
    <submittedName>
        <fullName evidence="1">Uncharacterized protein</fullName>
    </submittedName>
</protein>
<reference evidence="1" key="1">
    <citation type="submission" date="2018-06" db="EMBL/GenBank/DDBJ databases">
        <authorList>
            <person name="Zhirakovskaya E."/>
        </authorList>
    </citation>
    <scope>NUCLEOTIDE SEQUENCE</scope>
</reference>
<sequence>MKILNKLVLLAIVLGSSLLFSQQVQAETGLQGYDGMSKTIASLDIKRQWIELSGTQFAYDSNTLITDYKGRAVTVAALRKGILITIKLNTGQKYIGRPLLSEIHIESYGYE</sequence>
<name>A0A3B0YLW7_9ZZZZ</name>
<organism evidence="1">
    <name type="scientific">hydrothermal vent metagenome</name>
    <dbReference type="NCBI Taxonomy" id="652676"/>
    <lineage>
        <taxon>unclassified sequences</taxon>
        <taxon>metagenomes</taxon>
        <taxon>ecological metagenomes</taxon>
    </lineage>
</organism>
<proteinExistence type="predicted"/>
<accession>A0A3B0YLW7</accession>
<dbReference type="EMBL" id="UOFJ01000476">
    <property type="protein sequence ID" value="VAW69914.1"/>
    <property type="molecule type" value="Genomic_DNA"/>
</dbReference>
<dbReference type="AlphaFoldDB" id="A0A3B0YLW7"/>
<gene>
    <name evidence="1" type="ORF">MNBD_GAMMA10-265</name>
</gene>
<evidence type="ECO:0000313" key="1">
    <source>
        <dbReference type="EMBL" id="VAW69914.1"/>
    </source>
</evidence>